<keyword evidence="5" id="KW-0675">Receptor</keyword>
<keyword evidence="3" id="KW-1015">Disulfide bond</keyword>
<dbReference type="OrthoDB" id="8825892at2759"/>
<name>A0A9Q0S6K9_9DIPT</name>
<dbReference type="InterPro" id="IPR007110">
    <property type="entry name" value="Ig-like_dom"/>
</dbReference>
<dbReference type="InterPro" id="IPR013783">
    <property type="entry name" value="Ig-like_fold"/>
</dbReference>
<dbReference type="SUPFAM" id="SSF48726">
    <property type="entry name" value="Immunoglobulin"/>
    <property type="match status" value="2"/>
</dbReference>
<proteinExistence type="predicted"/>
<evidence type="ECO:0000256" key="2">
    <source>
        <dbReference type="ARBA" id="ARBA00023136"/>
    </source>
</evidence>
<dbReference type="SMART" id="SM00409">
    <property type="entry name" value="IG"/>
    <property type="match status" value="1"/>
</dbReference>
<dbReference type="GO" id="GO:0016020">
    <property type="term" value="C:membrane"/>
    <property type="evidence" value="ECO:0007669"/>
    <property type="project" value="UniProtKB-SubCell"/>
</dbReference>
<evidence type="ECO:0000259" key="4">
    <source>
        <dbReference type="PROSITE" id="PS50835"/>
    </source>
</evidence>
<dbReference type="InterPro" id="IPR013098">
    <property type="entry name" value="Ig_I-set"/>
</dbReference>
<comment type="subcellular location">
    <subcellularLocation>
        <location evidence="1">Membrane</location>
        <topology evidence="1">Single-pass membrane protein</topology>
    </subcellularLocation>
</comment>
<dbReference type="SMART" id="SM00408">
    <property type="entry name" value="IGc2"/>
    <property type="match status" value="1"/>
</dbReference>
<reference evidence="5" key="1">
    <citation type="submission" date="2022-07" db="EMBL/GenBank/DDBJ databases">
        <authorList>
            <person name="Trinca V."/>
            <person name="Uliana J.V.C."/>
            <person name="Torres T.T."/>
            <person name="Ward R.J."/>
            <person name="Monesi N."/>
        </authorList>
    </citation>
    <scope>NUCLEOTIDE SEQUENCE</scope>
    <source>
        <strain evidence="5">HSMRA1968</strain>
        <tissue evidence="5">Whole embryos</tissue>
    </source>
</reference>
<dbReference type="Pfam" id="PF08205">
    <property type="entry name" value="C2-set_2"/>
    <property type="match status" value="1"/>
</dbReference>
<dbReference type="InterPro" id="IPR036179">
    <property type="entry name" value="Ig-like_dom_sf"/>
</dbReference>
<dbReference type="EMBL" id="WJQU01000001">
    <property type="protein sequence ID" value="KAJ6645250.1"/>
    <property type="molecule type" value="Genomic_DNA"/>
</dbReference>
<evidence type="ECO:0000313" key="6">
    <source>
        <dbReference type="Proteomes" id="UP001151699"/>
    </source>
</evidence>
<dbReference type="PROSITE" id="PS50835">
    <property type="entry name" value="IG_LIKE"/>
    <property type="match status" value="2"/>
</dbReference>
<dbReference type="PANTHER" id="PTHR23278">
    <property type="entry name" value="SIDESTEP PROTEIN"/>
    <property type="match status" value="1"/>
</dbReference>
<dbReference type="Proteomes" id="UP001151699">
    <property type="component" value="Chromosome A"/>
</dbReference>
<evidence type="ECO:0000256" key="1">
    <source>
        <dbReference type="ARBA" id="ARBA00004167"/>
    </source>
</evidence>
<feature type="domain" description="Ig-like" evidence="4">
    <location>
        <begin position="8"/>
        <end position="87"/>
    </location>
</feature>
<dbReference type="Pfam" id="PF07679">
    <property type="entry name" value="I-set"/>
    <property type="match status" value="1"/>
</dbReference>
<evidence type="ECO:0000256" key="3">
    <source>
        <dbReference type="ARBA" id="ARBA00023157"/>
    </source>
</evidence>
<dbReference type="Gene3D" id="2.60.40.10">
    <property type="entry name" value="Immunoglobulins"/>
    <property type="match status" value="2"/>
</dbReference>
<evidence type="ECO:0000313" key="5">
    <source>
        <dbReference type="EMBL" id="KAJ6645250.1"/>
    </source>
</evidence>
<feature type="domain" description="Ig-like" evidence="4">
    <location>
        <begin position="111"/>
        <end position="201"/>
    </location>
</feature>
<sequence length="208" mass="22523">MSNEKTVPPLYVLIQGLNHPLVSGVRTQISCIQTGARPPPQIVWNKSGVVMRGATQTTSTDGNNTISELVFLPLPEDNGKLVTCSVTMDTDAGGSGVFLKDSRVLDVKHAPIVSLTLGAPLDPFNLMKGSDVYLECDIKANPSAKRVEWFHNDKQLQSSRGIIIANQTLVLQGISKATHGQYMCRATNPQGTVGSNEVYLDVKCKLFK</sequence>
<dbReference type="PANTHER" id="PTHR23278:SF2">
    <property type="entry name" value="SIDESTEP V, ISOFORM B"/>
    <property type="match status" value="1"/>
</dbReference>
<comment type="caution">
    <text evidence="5">The sequence shown here is derived from an EMBL/GenBank/DDBJ whole genome shotgun (WGS) entry which is preliminary data.</text>
</comment>
<dbReference type="InterPro" id="IPR013162">
    <property type="entry name" value="CD80_C2-set"/>
</dbReference>
<protein>
    <submittedName>
        <fullName evidence="5">B-cell receptor CD22</fullName>
    </submittedName>
</protein>
<organism evidence="5 6">
    <name type="scientific">Pseudolycoriella hygida</name>
    <dbReference type="NCBI Taxonomy" id="35572"/>
    <lineage>
        <taxon>Eukaryota</taxon>
        <taxon>Metazoa</taxon>
        <taxon>Ecdysozoa</taxon>
        <taxon>Arthropoda</taxon>
        <taxon>Hexapoda</taxon>
        <taxon>Insecta</taxon>
        <taxon>Pterygota</taxon>
        <taxon>Neoptera</taxon>
        <taxon>Endopterygota</taxon>
        <taxon>Diptera</taxon>
        <taxon>Nematocera</taxon>
        <taxon>Sciaroidea</taxon>
        <taxon>Sciaridae</taxon>
        <taxon>Pseudolycoriella</taxon>
    </lineage>
</organism>
<dbReference type="AlphaFoldDB" id="A0A9Q0S6K9"/>
<keyword evidence="6" id="KW-1185">Reference proteome</keyword>
<gene>
    <name evidence="5" type="primary">CD22_1</name>
    <name evidence="5" type="ORF">Bhyg_00454</name>
</gene>
<accession>A0A9Q0S6K9</accession>
<keyword evidence="2" id="KW-0472">Membrane</keyword>
<dbReference type="InterPro" id="IPR003598">
    <property type="entry name" value="Ig_sub2"/>
</dbReference>
<dbReference type="InterPro" id="IPR003599">
    <property type="entry name" value="Ig_sub"/>
</dbReference>